<dbReference type="PANTHER" id="PTHR31793:SF27">
    <property type="entry name" value="NOVEL THIOESTERASE SUPERFAMILY DOMAIN AND SAPOSIN A-TYPE DOMAIN CONTAINING PROTEIN (0610012H03RIK)"/>
    <property type="match status" value="1"/>
</dbReference>
<keyword evidence="4" id="KW-1185">Reference proteome</keyword>
<protein>
    <recommendedName>
        <fullName evidence="5">Thioesterase</fullName>
    </recommendedName>
</protein>
<dbReference type="AlphaFoldDB" id="A0A0E9N2F8"/>
<dbReference type="Proteomes" id="UP000033121">
    <property type="component" value="Unassembled WGS sequence"/>
</dbReference>
<dbReference type="Pfam" id="PF13279">
    <property type="entry name" value="4HBT_2"/>
    <property type="match status" value="1"/>
</dbReference>
<accession>A0A0E9N2F8</accession>
<dbReference type="CDD" id="cd00586">
    <property type="entry name" value="4HBT"/>
    <property type="match status" value="1"/>
</dbReference>
<comment type="similarity">
    <text evidence="1">Belongs to the 4-hydroxybenzoyl-CoA thioesterase family.</text>
</comment>
<dbReference type="GO" id="GO:0047617">
    <property type="term" value="F:fatty acyl-CoA hydrolase activity"/>
    <property type="evidence" value="ECO:0007669"/>
    <property type="project" value="TreeGrafter"/>
</dbReference>
<evidence type="ECO:0000256" key="2">
    <source>
        <dbReference type="ARBA" id="ARBA00022801"/>
    </source>
</evidence>
<dbReference type="Gene3D" id="3.10.129.10">
    <property type="entry name" value="Hotdog Thioesterase"/>
    <property type="match status" value="1"/>
</dbReference>
<organism evidence="3 4">
    <name type="scientific">Flavihumibacter petaseus NBRC 106054</name>
    <dbReference type="NCBI Taxonomy" id="1220578"/>
    <lineage>
        <taxon>Bacteria</taxon>
        <taxon>Pseudomonadati</taxon>
        <taxon>Bacteroidota</taxon>
        <taxon>Chitinophagia</taxon>
        <taxon>Chitinophagales</taxon>
        <taxon>Chitinophagaceae</taxon>
        <taxon>Flavihumibacter</taxon>
    </lineage>
</organism>
<evidence type="ECO:0000256" key="1">
    <source>
        <dbReference type="ARBA" id="ARBA00005953"/>
    </source>
</evidence>
<dbReference type="InterPro" id="IPR050563">
    <property type="entry name" value="4-hydroxybenzoyl-CoA_TE"/>
</dbReference>
<comment type="caution">
    <text evidence="3">The sequence shown here is derived from an EMBL/GenBank/DDBJ whole genome shotgun (WGS) entry which is preliminary data.</text>
</comment>
<dbReference type="PANTHER" id="PTHR31793">
    <property type="entry name" value="4-HYDROXYBENZOYL-COA THIOESTERASE FAMILY MEMBER"/>
    <property type="match status" value="1"/>
</dbReference>
<dbReference type="SUPFAM" id="SSF54637">
    <property type="entry name" value="Thioesterase/thiol ester dehydrase-isomerase"/>
    <property type="match status" value="1"/>
</dbReference>
<dbReference type="RefSeq" id="WP_046370149.1">
    <property type="nucleotide sequence ID" value="NZ_BBWV01000003.1"/>
</dbReference>
<proteinExistence type="inferred from homology"/>
<dbReference type="STRING" id="1220578.FPE01S_03_02250"/>
<name>A0A0E9N2F8_9BACT</name>
<gene>
    <name evidence="3" type="ORF">FPE01S_03_02250</name>
</gene>
<evidence type="ECO:0000313" key="4">
    <source>
        <dbReference type="Proteomes" id="UP000033121"/>
    </source>
</evidence>
<dbReference type="InterPro" id="IPR029069">
    <property type="entry name" value="HotDog_dom_sf"/>
</dbReference>
<keyword evidence="2" id="KW-0378">Hydrolase</keyword>
<dbReference type="OrthoDB" id="333038at2"/>
<reference evidence="3 4" key="1">
    <citation type="submission" date="2015-04" db="EMBL/GenBank/DDBJ databases">
        <title>Whole genome shotgun sequence of Flavihumibacter petaseus NBRC 106054.</title>
        <authorList>
            <person name="Miyazawa S."/>
            <person name="Hosoyama A."/>
            <person name="Hashimoto M."/>
            <person name="Noguchi M."/>
            <person name="Tsuchikane K."/>
            <person name="Ohji S."/>
            <person name="Yamazoe A."/>
            <person name="Ichikawa N."/>
            <person name="Kimura A."/>
            <person name="Fujita N."/>
        </authorList>
    </citation>
    <scope>NUCLEOTIDE SEQUENCE [LARGE SCALE GENOMIC DNA]</scope>
    <source>
        <strain evidence="3 4">NBRC 106054</strain>
    </source>
</reference>
<sequence>MARIKIELPQKFIFQTRVPIRITDMNYGNHLGNDRVLTLAHEARVQFLQFAGYSELDLSGAGLIMADTAIEFRQEIFYGDEIRVSVVANDFTNFGFDIIYLFEKITTEKTTIAAVVKTGMVCFDYSKRKVTKVPAGVEAALSADKA</sequence>
<evidence type="ECO:0008006" key="5">
    <source>
        <dbReference type="Google" id="ProtNLM"/>
    </source>
</evidence>
<evidence type="ECO:0000313" key="3">
    <source>
        <dbReference type="EMBL" id="GAO44187.1"/>
    </source>
</evidence>
<dbReference type="EMBL" id="BBWV01000003">
    <property type="protein sequence ID" value="GAO44187.1"/>
    <property type="molecule type" value="Genomic_DNA"/>
</dbReference>